<accession>A0AA40ANF9</accession>
<dbReference type="EMBL" id="JAUKTV010000013">
    <property type="protein sequence ID" value="KAK0719068.1"/>
    <property type="molecule type" value="Genomic_DNA"/>
</dbReference>
<evidence type="ECO:0000313" key="2">
    <source>
        <dbReference type="Proteomes" id="UP001172159"/>
    </source>
</evidence>
<proteinExistence type="predicted"/>
<keyword evidence="2" id="KW-1185">Reference proteome</keyword>
<dbReference type="AlphaFoldDB" id="A0AA40ANF9"/>
<protein>
    <submittedName>
        <fullName evidence="1">Uncharacterized protein</fullName>
    </submittedName>
</protein>
<dbReference type="Proteomes" id="UP001172159">
    <property type="component" value="Unassembled WGS sequence"/>
</dbReference>
<reference evidence="1" key="1">
    <citation type="submission" date="2023-06" db="EMBL/GenBank/DDBJ databases">
        <title>Genome-scale phylogeny and comparative genomics of the fungal order Sordariales.</title>
        <authorList>
            <consortium name="Lawrence Berkeley National Laboratory"/>
            <person name="Hensen N."/>
            <person name="Bonometti L."/>
            <person name="Westerberg I."/>
            <person name="Brannstrom I.O."/>
            <person name="Guillou S."/>
            <person name="Cros-Aarteil S."/>
            <person name="Calhoun S."/>
            <person name="Haridas S."/>
            <person name="Kuo A."/>
            <person name="Mondo S."/>
            <person name="Pangilinan J."/>
            <person name="Riley R."/>
            <person name="Labutti K."/>
            <person name="Andreopoulos B."/>
            <person name="Lipzen A."/>
            <person name="Chen C."/>
            <person name="Yanf M."/>
            <person name="Daum C."/>
            <person name="Ng V."/>
            <person name="Clum A."/>
            <person name="Steindorff A."/>
            <person name="Ohm R."/>
            <person name="Martin F."/>
            <person name="Silar P."/>
            <person name="Natvig D."/>
            <person name="Lalanne C."/>
            <person name="Gautier V."/>
            <person name="Ament-Velasquez S.L."/>
            <person name="Kruys A."/>
            <person name="Hutchinson M.I."/>
            <person name="Powell A.J."/>
            <person name="Barry K."/>
            <person name="Miller A.N."/>
            <person name="Grigoriev I.V."/>
            <person name="Debuchy R."/>
            <person name="Gladieux P."/>
            <person name="Thoren M.H."/>
            <person name="Johannesson H."/>
        </authorList>
    </citation>
    <scope>NUCLEOTIDE SEQUENCE</scope>
    <source>
        <strain evidence="1">CBS 540.89</strain>
    </source>
</reference>
<name>A0AA40ANF9_9PEZI</name>
<gene>
    <name evidence="1" type="ORF">B0T21DRAFT_374691</name>
</gene>
<comment type="caution">
    <text evidence="1">The sequence shown here is derived from an EMBL/GenBank/DDBJ whole genome shotgun (WGS) entry which is preliminary data.</text>
</comment>
<organism evidence="1 2">
    <name type="scientific">Apiosordaria backusii</name>
    <dbReference type="NCBI Taxonomy" id="314023"/>
    <lineage>
        <taxon>Eukaryota</taxon>
        <taxon>Fungi</taxon>
        <taxon>Dikarya</taxon>
        <taxon>Ascomycota</taxon>
        <taxon>Pezizomycotina</taxon>
        <taxon>Sordariomycetes</taxon>
        <taxon>Sordariomycetidae</taxon>
        <taxon>Sordariales</taxon>
        <taxon>Lasiosphaeriaceae</taxon>
        <taxon>Apiosordaria</taxon>
    </lineage>
</organism>
<evidence type="ECO:0000313" key="1">
    <source>
        <dbReference type="EMBL" id="KAK0719068.1"/>
    </source>
</evidence>
<sequence>MEDSQKLGDILNAPPEHLRAVLRIFCTKNKEARDTIAEYLSVAREQNLNGLADVEFCMKCEKPYLEANNREGSCCFHDGAFFSDSSTRKVRVVATFNSDSVHKATVS</sequence>